<feature type="binding site" evidence="11">
    <location>
        <begin position="96"/>
        <end position="101"/>
    </location>
    <ligand>
        <name>substrate</name>
    </ligand>
</feature>
<comment type="caution">
    <text evidence="14">The sequence shown here is derived from an EMBL/GenBank/DDBJ whole genome shotgun (WGS) entry which is preliminary data.</text>
</comment>
<sequence>MQQSWQCFALWGNSFDAINHSCFGTPYCQLMKQTYTATYQIKKVRINKMTQFSDIKGFAFDLDGVIADTARFHGESWHQTADEVGTNWTPELAESLKGISRMASLQMILDAGDHADDFSQADKEVLAEKKNHNYQQLISMLTEADILPGMKAFIQSAKAAGYKMSVASASKNAPMILDHLGLTSYFVGIVDPGTLTKGKPDPEIFVRAARVLNLDSEQVIGLEDSAAGIASINGAGETSLAIGNVTVLRSADLNFNSTAEVTLTSIEAKMK</sequence>
<evidence type="ECO:0000256" key="13">
    <source>
        <dbReference type="PIRSR" id="PIRSR610972-4"/>
    </source>
</evidence>
<keyword evidence="2" id="KW-0597">Phosphoprotein</keyword>
<evidence type="ECO:0000313" key="15">
    <source>
        <dbReference type="EMBL" id="CUW13783.1"/>
    </source>
</evidence>
<protein>
    <recommendedName>
        <fullName evidence="9">Beta-phosphoglucomutase</fullName>
        <ecNumber evidence="8">5.4.2.6</ecNumber>
    </recommendedName>
</protein>
<dbReference type="NCBIfam" id="TIGR01509">
    <property type="entry name" value="HAD-SF-IA-v3"/>
    <property type="match status" value="1"/>
</dbReference>
<feature type="binding site" evidence="11">
    <location>
        <position position="104"/>
    </location>
    <ligand>
        <name>substrate</name>
    </ligand>
</feature>
<dbReference type="GO" id="GO:0008801">
    <property type="term" value="F:beta-phosphoglucomutase activity"/>
    <property type="evidence" value="ECO:0007669"/>
    <property type="project" value="UniProtKB-EC"/>
</dbReference>
<dbReference type="InterPro" id="IPR023214">
    <property type="entry name" value="HAD_sf"/>
</dbReference>
<evidence type="ECO:0000256" key="4">
    <source>
        <dbReference type="ARBA" id="ARBA00022842"/>
    </source>
</evidence>
<feature type="binding site" evidence="12">
    <location>
        <position position="63"/>
    </location>
    <ligand>
        <name>Mg(2+)</name>
        <dbReference type="ChEBI" id="CHEBI:18420"/>
    </ligand>
</feature>
<evidence type="ECO:0000313" key="14">
    <source>
        <dbReference type="EMBL" id="CUW12123.1"/>
    </source>
</evidence>
<proteinExistence type="inferred from homology"/>
<dbReference type="Proteomes" id="UP000199047">
    <property type="component" value="Unassembled WGS sequence"/>
</dbReference>
<dbReference type="SFLD" id="SFLDG01135">
    <property type="entry name" value="C1.5.6:_HAD__Beta-PGM__Phospha"/>
    <property type="match status" value="1"/>
</dbReference>
<evidence type="ECO:0000256" key="9">
    <source>
        <dbReference type="ARBA" id="ARBA00044991"/>
    </source>
</evidence>
<evidence type="ECO:0000256" key="8">
    <source>
        <dbReference type="ARBA" id="ARBA00044968"/>
    </source>
</evidence>
<comment type="cofactor">
    <cofactor evidence="12">
        <name>Mg(2+)</name>
        <dbReference type="ChEBI" id="CHEBI:18420"/>
    </cofactor>
    <text evidence="12">Binds 2 magnesium ions per subunit.</text>
</comment>
<dbReference type="EMBL" id="FBTU01000017">
    <property type="protein sequence ID" value="CUW12123.1"/>
    <property type="molecule type" value="Genomic_DNA"/>
</dbReference>
<dbReference type="NCBIfam" id="TIGR01990">
    <property type="entry name" value="bPGM"/>
    <property type="match status" value="1"/>
</dbReference>
<dbReference type="InterPro" id="IPR023198">
    <property type="entry name" value="PGP-like_dom2"/>
</dbReference>
<evidence type="ECO:0000256" key="7">
    <source>
        <dbReference type="ARBA" id="ARBA00044926"/>
    </source>
</evidence>
<keyword evidence="6" id="KW-0119">Carbohydrate metabolism</keyword>
<dbReference type="SUPFAM" id="SSF56784">
    <property type="entry name" value="HAD-like"/>
    <property type="match status" value="1"/>
</dbReference>
<feature type="site" description="Important for catalytic activity and assists the phosphoryl transfer reaction to Asp8 by balancing charge and orienting the reacting groups" evidence="13">
    <location>
        <position position="168"/>
    </location>
</feature>
<dbReference type="Proteomes" id="UP000198868">
    <property type="component" value="Unassembled WGS sequence"/>
</dbReference>
<comment type="similarity">
    <text evidence="1">Belongs to the HAD-like hydrolase superfamily. CbbY/CbbZ/Gph/YieH family.</text>
</comment>
<keyword evidence="17" id="KW-1185">Reference proteome</keyword>
<evidence type="ECO:0000256" key="1">
    <source>
        <dbReference type="ARBA" id="ARBA00006171"/>
    </source>
</evidence>
<keyword evidence="3 12" id="KW-0479">Metal-binding</keyword>
<keyword evidence="4 12" id="KW-0460">Magnesium</keyword>
<dbReference type="CDD" id="cd02598">
    <property type="entry name" value="HAD_BPGM"/>
    <property type="match status" value="1"/>
</dbReference>
<dbReference type="SFLD" id="SFLDF00046">
    <property type="entry name" value="beta-phosphoglucomutase"/>
    <property type="match status" value="1"/>
</dbReference>
<dbReference type="SFLD" id="SFLDG01129">
    <property type="entry name" value="C1.5:_HAD__Beta-PGM__Phosphata"/>
    <property type="match status" value="1"/>
</dbReference>
<dbReference type="GO" id="GO:0005975">
    <property type="term" value="P:carbohydrate metabolic process"/>
    <property type="evidence" value="ECO:0007669"/>
    <property type="project" value="InterPro"/>
</dbReference>
<feature type="active site" description="Proton donor/acceptor" evidence="10">
    <location>
        <position position="63"/>
    </location>
</feature>
<dbReference type="Pfam" id="PF00702">
    <property type="entry name" value="Hydrolase"/>
    <property type="match status" value="1"/>
</dbReference>
<organism evidence="14 16">
    <name type="scientific">Leuconostoc inhae</name>
    <dbReference type="NCBI Taxonomy" id="178001"/>
    <lineage>
        <taxon>Bacteria</taxon>
        <taxon>Bacillati</taxon>
        <taxon>Bacillota</taxon>
        <taxon>Bacilli</taxon>
        <taxon>Lactobacillales</taxon>
        <taxon>Lactobacillaceae</taxon>
        <taxon>Leuconostoc</taxon>
    </lineage>
</organism>
<dbReference type="PANTHER" id="PTHR46193:SF18">
    <property type="entry name" value="HEXITOL PHOSPHATASE B"/>
    <property type="match status" value="1"/>
</dbReference>
<feature type="binding site" evidence="11">
    <location>
        <position position="130"/>
    </location>
    <ligand>
        <name>substrate</name>
    </ligand>
</feature>
<dbReference type="GO" id="GO:0000287">
    <property type="term" value="F:magnesium ion binding"/>
    <property type="evidence" value="ECO:0007669"/>
    <property type="project" value="InterPro"/>
</dbReference>
<dbReference type="AlphaFoldDB" id="A0AAN2QVY2"/>
<dbReference type="PANTHER" id="PTHR46193">
    <property type="entry name" value="6-PHOSPHOGLUCONATE PHOSPHATASE"/>
    <property type="match status" value="1"/>
</dbReference>
<dbReference type="InterPro" id="IPR051600">
    <property type="entry name" value="Beta-PGM-like"/>
</dbReference>
<dbReference type="InterPro" id="IPR006439">
    <property type="entry name" value="HAD-SF_hydro_IA"/>
</dbReference>
<evidence type="ECO:0000313" key="16">
    <source>
        <dbReference type="Proteomes" id="UP000198868"/>
    </source>
</evidence>
<dbReference type="EMBL" id="FBTB01000017">
    <property type="protein sequence ID" value="CUW13783.1"/>
    <property type="molecule type" value="Genomic_DNA"/>
</dbReference>
<dbReference type="InterPro" id="IPR010972">
    <property type="entry name" value="Beta-PGM"/>
</dbReference>
<comment type="catalytic activity">
    <reaction evidence="7">
        <text>beta-D-glucose 1-phosphate = beta-D-glucose 6-phosphate</text>
        <dbReference type="Rhea" id="RHEA:20113"/>
        <dbReference type="ChEBI" id="CHEBI:57684"/>
        <dbReference type="ChEBI" id="CHEBI:58247"/>
        <dbReference type="EC" id="5.4.2.6"/>
    </reaction>
</comment>
<evidence type="ECO:0000256" key="6">
    <source>
        <dbReference type="ARBA" id="ARBA00023277"/>
    </source>
</evidence>
<evidence type="ECO:0000256" key="10">
    <source>
        <dbReference type="PIRSR" id="PIRSR610972-1"/>
    </source>
</evidence>
<accession>A0AAN2QVY2</accession>
<evidence type="ECO:0000256" key="12">
    <source>
        <dbReference type="PIRSR" id="PIRSR610972-3"/>
    </source>
</evidence>
<dbReference type="InterPro" id="IPR036412">
    <property type="entry name" value="HAD-like_sf"/>
</dbReference>
<feature type="binding site" evidence="11">
    <location>
        <position position="77"/>
    </location>
    <ligand>
        <name>substrate</name>
    </ligand>
</feature>
<dbReference type="EC" id="5.4.2.6" evidence="8"/>
<feature type="binding site" evidence="11">
    <location>
        <position position="199"/>
    </location>
    <ligand>
        <name>substrate</name>
    </ligand>
</feature>
<evidence type="ECO:0000256" key="2">
    <source>
        <dbReference type="ARBA" id="ARBA00022553"/>
    </source>
</evidence>
<dbReference type="InterPro" id="IPR010976">
    <property type="entry name" value="B-phosphoglucomutase_hydrolase"/>
</dbReference>
<evidence type="ECO:0000256" key="5">
    <source>
        <dbReference type="ARBA" id="ARBA00023235"/>
    </source>
</evidence>
<evidence type="ECO:0000256" key="3">
    <source>
        <dbReference type="ARBA" id="ARBA00022723"/>
    </source>
</evidence>
<feature type="binding site" evidence="12">
    <location>
        <position position="223"/>
    </location>
    <ligand>
        <name>Mg(2+)</name>
        <dbReference type="ChEBI" id="CHEBI:18420"/>
    </ligand>
</feature>
<dbReference type="Gene3D" id="1.10.150.240">
    <property type="entry name" value="Putative phosphatase, domain 2"/>
    <property type="match status" value="1"/>
</dbReference>
<evidence type="ECO:0000256" key="11">
    <source>
        <dbReference type="PIRSR" id="PIRSR610972-2"/>
    </source>
</evidence>
<keyword evidence="5 14" id="KW-0413">Isomerase</keyword>
<feature type="binding site" evidence="11">
    <location>
        <begin position="61"/>
        <end position="63"/>
    </location>
    <ligand>
        <name>substrate</name>
    </ligand>
</feature>
<feature type="site" description="Important for catalytic activity and assists the phosphoryl transfer reaction to Asp8 by balancing charge and orienting the reacting groups" evidence="13">
    <location>
        <position position="199"/>
    </location>
</feature>
<dbReference type="Gene3D" id="3.40.50.1000">
    <property type="entry name" value="HAD superfamily/HAD-like"/>
    <property type="match status" value="1"/>
</dbReference>
<gene>
    <name evidence="15" type="ORF">KSL4_1088</name>
    <name evidence="14" type="ORF">PL111_0326</name>
</gene>
<feature type="active site" description="Nucleophile" evidence="10">
    <location>
        <position position="61"/>
    </location>
</feature>
<feature type="binding site" evidence="11">
    <location>
        <begin position="168"/>
        <end position="172"/>
    </location>
    <ligand>
        <name>substrate</name>
    </ligand>
</feature>
<feature type="binding site" evidence="12">
    <location>
        <position position="61"/>
    </location>
    <ligand>
        <name>Mg(2+)</name>
        <dbReference type="ChEBI" id="CHEBI:18420"/>
    </ligand>
</feature>
<name>A0AAN2QVY2_9LACO</name>
<dbReference type="SFLD" id="SFLDS00003">
    <property type="entry name" value="Haloacid_Dehalogenase"/>
    <property type="match status" value="1"/>
</dbReference>
<reference evidence="16 17" key="1">
    <citation type="submission" date="2015-12" db="EMBL/GenBank/DDBJ databases">
        <authorList>
            <person name="Andreevskaya M."/>
        </authorList>
    </citation>
    <scope>NUCLEOTIDE SEQUENCE [LARGE SCALE GENOMIC DNA]</scope>
    <source>
        <strain evidence="15 17">KSL4-2</strain>
        <strain evidence="14 16">PL111</strain>
    </source>
</reference>
<evidence type="ECO:0000313" key="17">
    <source>
        <dbReference type="Proteomes" id="UP000199047"/>
    </source>
</evidence>
<dbReference type="NCBIfam" id="TIGR02009">
    <property type="entry name" value="PGMB-YQAB-SF"/>
    <property type="match status" value="1"/>
</dbReference>
<feature type="binding site" evidence="12">
    <location>
        <position position="224"/>
    </location>
    <ligand>
        <name>Mg(2+)</name>
        <dbReference type="ChEBI" id="CHEBI:18420"/>
    </ligand>
</feature>